<evidence type="ECO:0000313" key="3">
    <source>
        <dbReference type="Proteomes" id="UP000198508"/>
    </source>
</evidence>
<dbReference type="Proteomes" id="UP000198508">
    <property type="component" value="Unassembled WGS sequence"/>
</dbReference>
<dbReference type="InterPro" id="IPR016152">
    <property type="entry name" value="PTrfase/Anion_transptr"/>
</dbReference>
<sequence>MLLIDSQLIVREKNFPDCEAAIRYGGSILYRLGYVKDTYTDSVLAREKLFPTGLPTQPVPIAIPHTGSEHVNRSMFCMIVFDNPVMFRQMGSEEERIPAEIMLLLAIDGSERHLEFLSDILGIFSDGSVLTRIRAAGSAEEICSILGEFEQLQFD</sequence>
<keyword evidence="3" id="KW-1185">Reference proteome</keyword>
<dbReference type="AlphaFoldDB" id="A0A1I0B3Q6"/>
<name>A0A1I0B3Q6_9FIRM</name>
<feature type="domain" description="PTS EIIA type-2" evidence="1">
    <location>
        <begin position="2"/>
        <end position="149"/>
    </location>
</feature>
<gene>
    <name evidence="2" type="ORF">SAMN05216313_101337</name>
</gene>
<dbReference type="PROSITE" id="PS51094">
    <property type="entry name" value="PTS_EIIA_TYPE_2"/>
    <property type="match status" value="1"/>
</dbReference>
<dbReference type="InterPro" id="IPR051541">
    <property type="entry name" value="PTS_SugarTrans_NitroReg"/>
</dbReference>
<evidence type="ECO:0000259" key="1">
    <source>
        <dbReference type="PROSITE" id="PS51094"/>
    </source>
</evidence>
<proteinExistence type="predicted"/>
<dbReference type="Pfam" id="PF00359">
    <property type="entry name" value="PTS_EIIA_2"/>
    <property type="match status" value="1"/>
</dbReference>
<dbReference type="SUPFAM" id="SSF55804">
    <property type="entry name" value="Phoshotransferase/anion transport protein"/>
    <property type="match status" value="1"/>
</dbReference>
<dbReference type="PANTHER" id="PTHR47738">
    <property type="entry name" value="PTS SYSTEM FRUCTOSE-LIKE EIIA COMPONENT-RELATED"/>
    <property type="match status" value="1"/>
</dbReference>
<dbReference type="InterPro" id="IPR002178">
    <property type="entry name" value="PTS_EIIA_type-2_dom"/>
</dbReference>
<evidence type="ECO:0000313" key="2">
    <source>
        <dbReference type="EMBL" id="SET01395.1"/>
    </source>
</evidence>
<accession>A0A1I0B3Q6</accession>
<organism evidence="2 3">
    <name type="scientific">Enterocloster lavalensis</name>
    <dbReference type="NCBI Taxonomy" id="460384"/>
    <lineage>
        <taxon>Bacteria</taxon>
        <taxon>Bacillati</taxon>
        <taxon>Bacillota</taxon>
        <taxon>Clostridia</taxon>
        <taxon>Lachnospirales</taxon>
        <taxon>Lachnospiraceae</taxon>
        <taxon>Enterocloster</taxon>
    </lineage>
</organism>
<dbReference type="CDD" id="cd00211">
    <property type="entry name" value="PTS_IIA_fru"/>
    <property type="match status" value="1"/>
</dbReference>
<dbReference type="EMBL" id="FOIM01000001">
    <property type="protein sequence ID" value="SET01395.1"/>
    <property type="molecule type" value="Genomic_DNA"/>
</dbReference>
<dbReference type="STRING" id="460384.SAMN05216313_101337"/>
<dbReference type="Gene3D" id="3.40.930.10">
    <property type="entry name" value="Mannitol-specific EII, Chain A"/>
    <property type="match status" value="1"/>
</dbReference>
<dbReference type="PANTHER" id="PTHR47738:SF3">
    <property type="entry name" value="PHOSPHOTRANSFERASE SYSTEM MANNITOL_FRUCTOSE-SPECIFIC IIA DOMAIN CONTAINING PROTEIN"/>
    <property type="match status" value="1"/>
</dbReference>
<reference evidence="3" key="1">
    <citation type="submission" date="2016-10" db="EMBL/GenBank/DDBJ databases">
        <authorList>
            <person name="Varghese N."/>
            <person name="Submissions S."/>
        </authorList>
    </citation>
    <scope>NUCLEOTIDE SEQUENCE [LARGE SCALE GENOMIC DNA]</scope>
    <source>
        <strain evidence="3">NLAE-zl-G277</strain>
    </source>
</reference>
<protein>
    <submittedName>
        <fullName evidence="2">PTS system IIA component, Gat family</fullName>
    </submittedName>
</protein>